<evidence type="ECO:0000313" key="2">
    <source>
        <dbReference type="Proteomes" id="UP000177230"/>
    </source>
</evidence>
<evidence type="ECO:0000313" key="1">
    <source>
        <dbReference type="EMBL" id="OGF13444.1"/>
    </source>
</evidence>
<gene>
    <name evidence="1" type="ORF">A2024_10805</name>
</gene>
<dbReference type="EMBL" id="MFFM01000018">
    <property type="protein sequence ID" value="OGF13444.1"/>
    <property type="molecule type" value="Genomic_DNA"/>
</dbReference>
<reference evidence="1 2" key="1">
    <citation type="journal article" date="2016" name="Nat. Commun.">
        <title>Thousands of microbial genomes shed light on interconnected biogeochemical processes in an aquifer system.</title>
        <authorList>
            <person name="Anantharaman K."/>
            <person name="Brown C.T."/>
            <person name="Hug L.A."/>
            <person name="Sharon I."/>
            <person name="Castelle C.J."/>
            <person name="Probst A.J."/>
            <person name="Thomas B.C."/>
            <person name="Singh A."/>
            <person name="Wilkins M.J."/>
            <person name="Karaoz U."/>
            <person name="Brodie E.L."/>
            <person name="Williams K.H."/>
            <person name="Hubbard S.S."/>
            <person name="Banfield J.F."/>
        </authorList>
    </citation>
    <scope>NUCLEOTIDE SEQUENCE [LARGE SCALE GENOMIC DNA]</scope>
</reference>
<dbReference type="AlphaFoldDB" id="A0A1F5RGJ2"/>
<dbReference type="Proteomes" id="UP000177230">
    <property type="component" value="Unassembled WGS sequence"/>
</dbReference>
<proteinExistence type="predicted"/>
<accession>A0A1F5RGJ2</accession>
<name>A0A1F5RGJ2_9BACT</name>
<dbReference type="PROSITE" id="PS51257">
    <property type="entry name" value="PROKAR_LIPOPROTEIN"/>
    <property type="match status" value="1"/>
</dbReference>
<sequence length="161" mass="19110">MKKELLYYALLLFLFGCATSVGKRTDAVLVQPIYTETSKISIYHDKIKEIKHDIKCYYDNDWTLLESKSIIDSLEYFKCKLPLKNLHKYTTPPAYLVQLFSLYKYIQNKQPLFLFLPIFIEPTRNVTEISIINNKTITKDEVSELNDIIRRYNANIMNKYY</sequence>
<comment type="caution">
    <text evidence="1">The sequence shown here is derived from an EMBL/GenBank/DDBJ whole genome shotgun (WGS) entry which is preliminary data.</text>
</comment>
<organism evidence="1 2">
    <name type="scientific">Candidatus Edwardsbacteria bacterium GWF2_54_11</name>
    <dbReference type="NCBI Taxonomy" id="1817851"/>
    <lineage>
        <taxon>Bacteria</taxon>
        <taxon>Candidatus Edwardsiibacteriota</taxon>
    </lineage>
</organism>
<protein>
    <submittedName>
        <fullName evidence="1">Uncharacterized protein</fullName>
    </submittedName>
</protein>